<comment type="subcellular location">
    <subcellularLocation>
        <location evidence="1">Membrane</location>
        <topology evidence="1">Multi-pass membrane protein</topology>
    </subcellularLocation>
</comment>
<sequence length="324" mass="34390">MLIPILAVVCGLILLVWSADRFVEGSASVAGYFGMPPLLIGMLIVGFGTSAPEMVVSSLSAAQGNPGIALGNAYGSNITNIALIIGLTALISPITVHSQVLKKELPILTLVTVLAAWQLWDGQISRFDAVMLLLCFAALVAWAIWQGMRKKGDSLGLQMEQELDQRDKPLGWSLFWLFIGLLLLVASSRLLVWGAVEIAHGFGVSDLIIGLTIIAVGTSLPELASSIIATRKGEHDIALGNVLGSNLFNTLAVVGIAGTIHPLTIPPEVLSRDLSTMFILTLSLFVICYGFKGRTGQVNRVEGAILLAVFLGYSAYLIASVILP</sequence>
<keyword evidence="2 5" id="KW-0812">Transmembrane</keyword>
<reference evidence="7 8" key="1">
    <citation type="submission" date="2016-11" db="EMBL/GenBank/DDBJ databases">
        <authorList>
            <person name="Jaros S."/>
            <person name="Januszkiewicz K."/>
            <person name="Wedrychowicz H."/>
        </authorList>
    </citation>
    <scope>NUCLEOTIDE SEQUENCE [LARGE SCALE GENOMIC DNA]</scope>
    <source>
        <strain evidence="7 8">DSM 5091</strain>
    </source>
</reference>
<dbReference type="InterPro" id="IPR004481">
    <property type="entry name" value="K/Na/Ca-exchanger"/>
</dbReference>
<proteinExistence type="predicted"/>
<dbReference type="InterPro" id="IPR044880">
    <property type="entry name" value="NCX_ion-bd_dom_sf"/>
</dbReference>
<evidence type="ECO:0000256" key="3">
    <source>
        <dbReference type="ARBA" id="ARBA00022989"/>
    </source>
</evidence>
<evidence type="ECO:0000256" key="1">
    <source>
        <dbReference type="ARBA" id="ARBA00004141"/>
    </source>
</evidence>
<dbReference type="EMBL" id="FQZT01000018">
    <property type="protein sequence ID" value="SHJ82801.1"/>
    <property type="molecule type" value="Genomic_DNA"/>
</dbReference>
<feature type="transmembrane region" description="Helical" evidence="5">
    <location>
        <begin position="274"/>
        <end position="291"/>
    </location>
</feature>
<feature type="transmembrane region" description="Helical" evidence="5">
    <location>
        <begin position="169"/>
        <end position="192"/>
    </location>
</feature>
<evidence type="ECO:0000256" key="5">
    <source>
        <dbReference type="SAM" id="Phobius"/>
    </source>
</evidence>
<organism evidence="7 8">
    <name type="scientific">Malonomonas rubra DSM 5091</name>
    <dbReference type="NCBI Taxonomy" id="1122189"/>
    <lineage>
        <taxon>Bacteria</taxon>
        <taxon>Pseudomonadati</taxon>
        <taxon>Thermodesulfobacteriota</taxon>
        <taxon>Desulfuromonadia</taxon>
        <taxon>Desulfuromonadales</taxon>
        <taxon>Geopsychrobacteraceae</taxon>
        <taxon>Malonomonas</taxon>
    </lineage>
</organism>
<name>A0A1M6MH25_MALRU</name>
<dbReference type="OrthoDB" id="9794225at2"/>
<dbReference type="STRING" id="1122189.SAMN02745165_03281"/>
<evidence type="ECO:0000313" key="7">
    <source>
        <dbReference type="EMBL" id="SHJ82801.1"/>
    </source>
</evidence>
<dbReference type="InterPro" id="IPR004837">
    <property type="entry name" value="NaCa_Exmemb"/>
</dbReference>
<dbReference type="Proteomes" id="UP000184171">
    <property type="component" value="Unassembled WGS sequence"/>
</dbReference>
<dbReference type="GO" id="GO:0005262">
    <property type="term" value="F:calcium channel activity"/>
    <property type="evidence" value="ECO:0007669"/>
    <property type="project" value="TreeGrafter"/>
</dbReference>
<dbReference type="NCBIfam" id="TIGR00367">
    <property type="entry name" value="calcium/sodium antiporter"/>
    <property type="match status" value="1"/>
</dbReference>
<protein>
    <submittedName>
        <fullName evidence="7">Cation:H+ antiporter</fullName>
    </submittedName>
</protein>
<feature type="transmembrane region" description="Helical" evidence="5">
    <location>
        <begin position="129"/>
        <end position="148"/>
    </location>
</feature>
<dbReference type="GO" id="GO:0006874">
    <property type="term" value="P:intracellular calcium ion homeostasis"/>
    <property type="evidence" value="ECO:0007669"/>
    <property type="project" value="TreeGrafter"/>
</dbReference>
<dbReference type="Pfam" id="PF01699">
    <property type="entry name" value="Na_Ca_ex"/>
    <property type="match status" value="2"/>
</dbReference>
<dbReference type="PANTHER" id="PTHR10846">
    <property type="entry name" value="SODIUM/POTASSIUM/CALCIUM EXCHANGER"/>
    <property type="match status" value="1"/>
</dbReference>
<gene>
    <name evidence="7" type="ORF">SAMN02745165_03281</name>
</gene>
<evidence type="ECO:0000256" key="2">
    <source>
        <dbReference type="ARBA" id="ARBA00022692"/>
    </source>
</evidence>
<feature type="transmembrane region" description="Helical" evidence="5">
    <location>
        <begin position="303"/>
        <end position="323"/>
    </location>
</feature>
<feature type="transmembrane region" description="Helical" evidence="5">
    <location>
        <begin position="77"/>
        <end position="96"/>
    </location>
</feature>
<keyword evidence="8" id="KW-1185">Reference proteome</keyword>
<keyword evidence="3 5" id="KW-1133">Transmembrane helix</keyword>
<dbReference type="AlphaFoldDB" id="A0A1M6MH25"/>
<dbReference type="GO" id="GO:0005886">
    <property type="term" value="C:plasma membrane"/>
    <property type="evidence" value="ECO:0007669"/>
    <property type="project" value="TreeGrafter"/>
</dbReference>
<dbReference type="RefSeq" id="WP_072909817.1">
    <property type="nucleotide sequence ID" value="NZ_FQZT01000018.1"/>
</dbReference>
<feature type="transmembrane region" description="Helical" evidence="5">
    <location>
        <begin position="37"/>
        <end position="56"/>
    </location>
</feature>
<feature type="domain" description="Sodium/calcium exchanger membrane region" evidence="6">
    <location>
        <begin position="5"/>
        <end position="145"/>
    </location>
</feature>
<evidence type="ECO:0000256" key="4">
    <source>
        <dbReference type="ARBA" id="ARBA00023136"/>
    </source>
</evidence>
<feature type="transmembrane region" description="Helical" evidence="5">
    <location>
        <begin position="238"/>
        <end position="262"/>
    </location>
</feature>
<dbReference type="PANTHER" id="PTHR10846:SF8">
    <property type="entry name" value="INNER MEMBRANE PROTEIN YRBG"/>
    <property type="match status" value="1"/>
</dbReference>
<evidence type="ECO:0000259" key="6">
    <source>
        <dbReference type="Pfam" id="PF01699"/>
    </source>
</evidence>
<keyword evidence="4 5" id="KW-0472">Membrane</keyword>
<accession>A0A1M6MH25</accession>
<evidence type="ECO:0000313" key="8">
    <source>
        <dbReference type="Proteomes" id="UP000184171"/>
    </source>
</evidence>
<dbReference type="Gene3D" id="1.20.1420.30">
    <property type="entry name" value="NCX, central ion-binding region"/>
    <property type="match status" value="2"/>
</dbReference>
<dbReference type="GO" id="GO:0008273">
    <property type="term" value="F:calcium, potassium:sodium antiporter activity"/>
    <property type="evidence" value="ECO:0007669"/>
    <property type="project" value="TreeGrafter"/>
</dbReference>
<feature type="domain" description="Sodium/calcium exchanger membrane region" evidence="6">
    <location>
        <begin position="172"/>
        <end position="318"/>
    </location>
</feature>